<feature type="compositionally biased region" description="Polar residues" evidence="1">
    <location>
        <begin position="28"/>
        <end position="74"/>
    </location>
</feature>
<dbReference type="Proteomes" id="UP000799291">
    <property type="component" value="Unassembled WGS sequence"/>
</dbReference>
<keyword evidence="3" id="KW-1185">Reference proteome</keyword>
<evidence type="ECO:0000256" key="1">
    <source>
        <dbReference type="SAM" id="MobiDB-lite"/>
    </source>
</evidence>
<dbReference type="EMBL" id="MU005593">
    <property type="protein sequence ID" value="KAF2681105.1"/>
    <property type="molecule type" value="Genomic_DNA"/>
</dbReference>
<reference evidence="2" key="1">
    <citation type="journal article" date="2020" name="Stud. Mycol.">
        <title>101 Dothideomycetes genomes: a test case for predicting lifestyles and emergence of pathogens.</title>
        <authorList>
            <person name="Haridas S."/>
            <person name="Albert R."/>
            <person name="Binder M."/>
            <person name="Bloem J."/>
            <person name="Labutti K."/>
            <person name="Salamov A."/>
            <person name="Andreopoulos B."/>
            <person name="Baker S."/>
            <person name="Barry K."/>
            <person name="Bills G."/>
            <person name="Bluhm B."/>
            <person name="Cannon C."/>
            <person name="Castanera R."/>
            <person name="Culley D."/>
            <person name="Daum C."/>
            <person name="Ezra D."/>
            <person name="Gonzalez J."/>
            <person name="Henrissat B."/>
            <person name="Kuo A."/>
            <person name="Liang C."/>
            <person name="Lipzen A."/>
            <person name="Lutzoni F."/>
            <person name="Magnuson J."/>
            <person name="Mondo S."/>
            <person name="Nolan M."/>
            <person name="Ohm R."/>
            <person name="Pangilinan J."/>
            <person name="Park H.-J."/>
            <person name="Ramirez L."/>
            <person name="Alfaro M."/>
            <person name="Sun H."/>
            <person name="Tritt A."/>
            <person name="Yoshinaga Y."/>
            <person name="Zwiers L.-H."/>
            <person name="Turgeon B."/>
            <person name="Goodwin S."/>
            <person name="Spatafora J."/>
            <person name="Crous P."/>
            <person name="Grigoriev I."/>
        </authorList>
    </citation>
    <scope>NUCLEOTIDE SEQUENCE</scope>
    <source>
        <strain evidence="2">CBS 122367</strain>
    </source>
</reference>
<evidence type="ECO:0000313" key="2">
    <source>
        <dbReference type="EMBL" id="KAF2681105.1"/>
    </source>
</evidence>
<sequence>MPMMMMTPGPKFPAWHDLCPAPARRSQHTSPQHTSPQHTSPQHTSPQHTRARISTNESQSKNQNPGTNVKTVTTLAPPVHHPFPPTSDVSAVPINARSACWK</sequence>
<gene>
    <name evidence="2" type="ORF">K458DRAFT_392331</name>
</gene>
<protein>
    <submittedName>
        <fullName evidence="2">Uncharacterized protein</fullName>
    </submittedName>
</protein>
<dbReference type="AlphaFoldDB" id="A0A6G1ISH0"/>
<name>A0A6G1ISH0_9PLEO</name>
<evidence type="ECO:0000313" key="3">
    <source>
        <dbReference type="Proteomes" id="UP000799291"/>
    </source>
</evidence>
<accession>A0A6G1ISH0</accession>
<feature type="region of interest" description="Disordered" evidence="1">
    <location>
        <begin position="1"/>
        <end position="91"/>
    </location>
</feature>
<proteinExistence type="predicted"/>
<organism evidence="2 3">
    <name type="scientific">Lentithecium fluviatile CBS 122367</name>
    <dbReference type="NCBI Taxonomy" id="1168545"/>
    <lineage>
        <taxon>Eukaryota</taxon>
        <taxon>Fungi</taxon>
        <taxon>Dikarya</taxon>
        <taxon>Ascomycota</taxon>
        <taxon>Pezizomycotina</taxon>
        <taxon>Dothideomycetes</taxon>
        <taxon>Pleosporomycetidae</taxon>
        <taxon>Pleosporales</taxon>
        <taxon>Massarineae</taxon>
        <taxon>Lentitheciaceae</taxon>
        <taxon>Lentithecium</taxon>
    </lineage>
</organism>